<comment type="cofactor">
    <cofactor evidence="10">
        <name>[2Fe-2S] cluster</name>
        <dbReference type="ChEBI" id="CHEBI:190135"/>
    </cofactor>
</comment>
<dbReference type="STRING" id="1890364.A0A2P6N316"/>
<comment type="similarity">
    <text evidence="2 10">Belongs to the anamorsin family.</text>
</comment>
<feature type="domain" description="Anamorsin C-terminal" evidence="11">
    <location>
        <begin position="166"/>
        <end position="209"/>
    </location>
</feature>
<sequence>MTVADNSTINSSQINEVAQTLAPGKSITVIEKVWYEPVASQGVQQDTITERDIILALTRAGLVDVKRVSSKNVDSNHEEVEIVATKPTWQAGASSSLKLNRPAGNEKKVWSLPADDEELADEDELLDEDDLKKPAKPDDCEFDQDGKRSACKNCTCGRKEQSEEVVKPAKSSCGNRVTMRQCYLGDAFRCGGCPYLGKPAFKSGDKVELSLDADDI</sequence>
<dbReference type="GO" id="GO:0051539">
    <property type="term" value="F:4 iron, 4 sulfur cluster binding"/>
    <property type="evidence" value="ECO:0007669"/>
    <property type="project" value="UniProtKB-KW"/>
</dbReference>
<evidence type="ECO:0000313" key="13">
    <source>
        <dbReference type="Proteomes" id="UP000241769"/>
    </source>
</evidence>
<dbReference type="Proteomes" id="UP000241769">
    <property type="component" value="Unassembled WGS sequence"/>
</dbReference>
<evidence type="ECO:0000256" key="8">
    <source>
        <dbReference type="ARBA" id="ARBA00023014"/>
    </source>
</evidence>
<name>A0A2P6N316_9EUKA</name>
<feature type="binding site" evidence="10">
    <location>
        <position position="140"/>
    </location>
    <ligand>
        <name>[2Fe-2S] cluster</name>
        <dbReference type="ChEBI" id="CHEBI:190135"/>
    </ligand>
</feature>
<dbReference type="GO" id="GO:0009055">
    <property type="term" value="F:electron transfer activity"/>
    <property type="evidence" value="ECO:0007669"/>
    <property type="project" value="UniProtKB-UniRule"/>
</dbReference>
<evidence type="ECO:0000256" key="7">
    <source>
        <dbReference type="ARBA" id="ARBA00023004"/>
    </source>
</evidence>
<evidence type="ECO:0000313" key="12">
    <source>
        <dbReference type="EMBL" id="PRP78356.1"/>
    </source>
</evidence>
<keyword evidence="5 10" id="KW-0001">2Fe-2S</keyword>
<evidence type="ECO:0000256" key="10">
    <source>
        <dbReference type="HAMAP-Rule" id="MF_03115"/>
    </source>
</evidence>
<evidence type="ECO:0000256" key="3">
    <source>
        <dbReference type="ARBA" id="ARBA00022485"/>
    </source>
</evidence>
<dbReference type="InterPro" id="IPR007785">
    <property type="entry name" value="Anamorsin"/>
</dbReference>
<dbReference type="FunCoup" id="A0A2P6N316">
    <property type="interactions" value="195"/>
</dbReference>
<evidence type="ECO:0000259" key="11">
    <source>
        <dbReference type="Pfam" id="PF05093"/>
    </source>
</evidence>
<accession>A0A2P6N316</accession>
<proteinExistence type="inferred from homology"/>
<evidence type="ECO:0000256" key="6">
    <source>
        <dbReference type="ARBA" id="ARBA00022723"/>
    </source>
</evidence>
<keyword evidence="8 10" id="KW-0411">Iron-sulfur</keyword>
<keyword evidence="4 10" id="KW-0963">Cytoplasm</keyword>
<dbReference type="GO" id="GO:0016226">
    <property type="term" value="P:iron-sulfur cluster assembly"/>
    <property type="evidence" value="ECO:0007669"/>
    <property type="project" value="UniProtKB-UniRule"/>
</dbReference>
<comment type="subunit">
    <text evidence="10">Monomer.</text>
</comment>
<evidence type="ECO:0000256" key="4">
    <source>
        <dbReference type="ARBA" id="ARBA00022490"/>
    </source>
</evidence>
<comment type="domain">
    <text evidence="10">The C-terminal domain binds 2 Fe-S clusters but is otherwise mostly in an intrinsically disordered conformation.</text>
</comment>
<reference evidence="12 13" key="1">
    <citation type="journal article" date="2018" name="Genome Biol. Evol.">
        <title>Multiple Roots of Fruiting Body Formation in Amoebozoa.</title>
        <authorList>
            <person name="Hillmann F."/>
            <person name="Forbes G."/>
            <person name="Novohradska S."/>
            <person name="Ferling I."/>
            <person name="Riege K."/>
            <person name="Groth M."/>
            <person name="Westermann M."/>
            <person name="Marz M."/>
            <person name="Spaller T."/>
            <person name="Winckler T."/>
            <person name="Schaap P."/>
            <person name="Glockner G."/>
        </authorList>
    </citation>
    <scope>NUCLEOTIDE SEQUENCE [LARGE SCALE GENOMIC DNA]</scope>
    <source>
        <strain evidence="12 13">Jena</strain>
    </source>
</reference>
<dbReference type="InterPro" id="IPR046408">
    <property type="entry name" value="CIAPIN1"/>
</dbReference>
<dbReference type="InterPro" id="IPR029063">
    <property type="entry name" value="SAM-dependent_MTases_sf"/>
</dbReference>
<feature type="binding site" evidence="10">
    <location>
        <position position="154"/>
    </location>
    <ligand>
        <name>[2Fe-2S] cluster</name>
        <dbReference type="ChEBI" id="CHEBI:190135"/>
    </ligand>
</feature>
<dbReference type="EMBL" id="MDYQ01000228">
    <property type="protein sequence ID" value="PRP78356.1"/>
    <property type="molecule type" value="Genomic_DNA"/>
</dbReference>
<dbReference type="PANTHER" id="PTHR13273:SF14">
    <property type="entry name" value="ANAMORSIN"/>
    <property type="match status" value="1"/>
</dbReference>
<dbReference type="OrthoDB" id="311633at2759"/>
<keyword evidence="3" id="KW-0004">4Fe-4S</keyword>
<dbReference type="GO" id="GO:0051537">
    <property type="term" value="F:2 iron, 2 sulfur cluster binding"/>
    <property type="evidence" value="ECO:0007669"/>
    <property type="project" value="UniProtKB-UniRule"/>
</dbReference>
<dbReference type="AlphaFoldDB" id="A0A2P6N316"/>
<comment type="caution">
    <text evidence="10">Lacks conserved residue(s) required for the propagation of feature annotation.</text>
</comment>
<keyword evidence="13" id="KW-1185">Reference proteome</keyword>
<comment type="function">
    <text evidence="10">Component of the cytosolic iron-sulfur (Fe-S) protein assembly (CIA) machinery. Required for the maturation of extramitochondrial Fe-S proteins. Part of an electron transfer chain functioning in an early step of cytosolic Fe-S biogenesis, facilitating the de novo assembly of a [4Fe-4S] cluster on the cytosolic Fe-S scaffold complex. Electrons are transferred from NADPH via a FAD- and FMN-containing diflavin oxidoreductase. Together with the diflavin oxidoreductase, also required for the assembly of the diferric tyrosyl radical cofactor of ribonucleotide reductase (RNR), probably by providing electrons for reduction during radical cofactor maturation in the catalytic small subunit.</text>
</comment>
<dbReference type="GO" id="GO:0005758">
    <property type="term" value="C:mitochondrial intermembrane space"/>
    <property type="evidence" value="ECO:0007669"/>
    <property type="project" value="UniProtKB-SubCell"/>
</dbReference>
<keyword evidence="6 10" id="KW-0479">Metal-binding</keyword>
<feature type="binding site" evidence="10">
    <location>
        <position position="156"/>
    </location>
    <ligand>
        <name>[2Fe-2S] cluster</name>
        <dbReference type="ChEBI" id="CHEBI:190135"/>
    </ligand>
</feature>
<keyword evidence="7 10" id="KW-0408">Iron</keyword>
<keyword evidence="9 10" id="KW-0496">Mitochondrion</keyword>
<comment type="domain">
    <text evidence="10">The N-terminal domain has structural similarity with S-adenosyl-L-methionine-dependent methyltransferases, but does not bind S-adenosyl-L-methionine. It is required for correct assembly of the 2 Fe-S clusters.</text>
</comment>
<comment type="subcellular location">
    <subcellularLocation>
        <location evidence="10">Cytoplasm</location>
    </subcellularLocation>
    <subcellularLocation>
        <location evidence="10">Mitochondrion intermembrane space</location>
    </subcellularLocation>
</comment>
<evidence type="ECO:0000256" key="1">
    <source>
        <dbReference type="ARBA" id="ARBA00001966"/>
    </source>
</evidence>
<feature type="binding site" evidence="10">
    <location>
        <position position="151"/>
    </location>
    <ligand>
        <name>[2Fe-2S] cluster</name>
        <dbReference type="ChEBI" id="CHEBI:190135"/>
    </ligand>
</feature>
<gene>
    <name evidence="12" type="ORF">PROFUN_13751</name>
</gene>
<dbReference type="InParanoid" id="A0A2P6N316"/>
<dbReference type="Gene3D" id="3.40.50.150">
    <property type="entry name" value="Vaccinia Virus protein VP39"/>
    <property type="match status" value="1"/>
</dbReference>
<comment type="cofactor">
    <cofactor evidence="1">
        <name>[4Fe-4S] cluster</name>
        <dbReference type="ChEBI" id="CHEBI:49883"/>
    </cofactor>
</comment>
<dbReference type="Pfam" id="PF05093">
    <property type="entry name" value="CIAPIN1"/>
    <property type="match status" value="1"/>
</dbReference>
<dbReference type="PANTHER" id="PTHR13273">
    <property type="entry name" value="ANAMORSIN"/>
    <property type="match status" value="1"/>
</dbReference>
<protein>
    <recommendedName>
        <fullName evidence="10">Anamorsin homolog</fullName>
    </recommendedName>
    <alternativeName>
        <fullName evidence="10">Fe-S cluster assembly protein DRE2 homolog</fullName>
    </alternativeName>
</protein>
<dbReference type="HAMAP" id="MF_03115">
    <property type="entry name" value="Anamorsin"/>
    <property type="match status" value="1"/>
</dbReference>
<dbReference type="GO" id="GO:0046872">
    <property type="term" value="F:metal ion binding"/>
    <property type="evidence" value="ECO:0007669"/>
    <property type="project" value="UniProtKB-KW"/>
</dbReference>
<evidence type="ECO:0000256" key="2">
    <source>
        <dbReference type="ARBA" id="ARBA00008169"/>
    </source>
</evidence>
<evidence type="ECO:0000256" key="5">
    <source>
        <dbReference type="ARBA" id="ARBA00022714"/>
    </source>
</evidence>
<comment type="caution">
    <text evidence="12">The sequence shown here is derived from an EMBL/GenBank/DDBJ whole genome shotgun (WGS) entry which is preliminary data.</text>
</comment>
<feature type="region of interest" description="Fe-S binding site A" evidence="10">
    <location>
        <begin position="140"/>
        <end position="156"/>
    </location>
</feature>
<organism evidence="12 13">
    <name type="scientific">Planoprotostelium fungivorum</name>
    <dbReference type="NCBI Taxonomy" id="1890364"/>
    <lineage>
        <taxon>Eukaryota</taxon>
        <taxon>Amoebozoa</taxon>
        <taxon>Evosea</taxon>
        <taxon>Variosea</taxon>
        <taxon>Cavosteliida</taxon>
        <taxon>Cavosteliaceae</taxon>
        <taxon>Planoprotostelium</taxon>
    </lineage>
</organism>
<evidence type="ECO:0000256" key="9">
    <source>
        <dbReference type="ARBA" id="ARBA00023128"/>
    </source>
</evidence>